<dbReference type="OrthoDB" id="8129421at2"/>
<comment type="caution">
    <text evidence="1">The sequence shown here is derived from an EMBL/GenBank/DDBJ whole genome shotgun (WGS) entry which is preliminary data.</text>
</comment>
<protein>
    <submittedName>
        <fullName evidence="1">Uncharacterized protein</fullName>
    </submittedName>
</protein>
<gene>
    <name evidence="1" type="ORF">CI1B_26830</name>
</gene>
<proteinExistence type="predicted"/>
<organism evidence="1 2">
    <name type="scientific">Bradyrhizobium ivorense</name>
    <dbReference type="NCBI Taxonomy" id="2511166"/>
    <lineage>
        <taxon>Bacteria</taxon>
        <taxon>Pseudomonadati</taxon>
        <taxon>Pseudomonadota</taxon>
        <taxon>Alphaproteobacteria</taxon>
        <taxon>Hyphomicrobiales</taxon>
        <taxon>Nitrobacteraceae</taxon>
        <taxon>Bradyrhizobium</taxon>
    </lineage>
</organism>
<dbReference type="EMBL" id="CAADFC020000009">
    <property type="protein sequence ID" value="VIO69449.1"/>
    <property type="molecule type" value="Genomic_DNA"/>
</dbReference>
<dbReference type="Proteomes" id="UP000328092">
    <property type="component" value="Unassembled WGS sequence"/>
</dbReference>
<reference evidence="1" key="1">
    <citation type="submission" date="2019-02" db="EMBL/GenBank/DDBJ databases">
        <authorList>
            <person name="Pothier F.J."/>
        </authorList>
    </citation>
    <scope>NUCLEOTIDE SEQUENCE</scope>
    <source>
        <strain evidence="1">CI-1B</strain>
    </source>
</reference>
<evidence type="ECO:0000313" key="2">
    <source>
        <dbReference type="Proteomes" id="UP000328092"/>
    </source>
</evidence>
<evidence type="ECO:0000313" key="1">
    <source>
        <dbReference type="EMBL" id="VIO69449.1"/>
    </source>
</evidence>
<sequence length="77" mass="8144">MSEKLTPLAHGQIDVLILQALVRKLIAKGVLTPDDVRAMLLEAARNLDLVGSELTPEAAGVIVQEDLAPAFLGADRA</sequence>
<name>A0A508T3A8_9BRAD</name>
<dbReference type="AlphaFoldDB" id="A0A508T3A8"/>
<dbReference type="RefSeq" id="WP_139482169.1">
    <property type="nucleotide sequence ID" value="NZ_CAADFB020000019.1"/>
</dbReference>
<accession>A0A508T3A8</accession>
<keyword evidence="2" id="KW-1185">Reference proteome</keyword>